<dbReference type="Proteomes" id="UP000437736">
    <property type="component" value="Unassembled WGS sequence"/>
</dbReference>
<keyword evidence="11" id="KW-1185">Reference proteome</keyword>
<evidence type="ECO:0000313" key="10">
    <source>
        <dbReference type="EMBL" id="MST31143.1"/>
    </source>
</evidence>
<feature type="transmembrane region" description="Helical" evidence="8">
    <location>
        <begin position="96"/>
        <end position="119"/>
    </location>
</feature>
<comment type="subcellular location">
    <subcellularLocation>
        <location evidence="1">Cell membrane</location>
        <topology evidence="1">Multi-pass membrane protein</topology>
    </subcellularLocation>
</comment>
<organism evidence="10 11">
    <name type="scientific">Acidiferrimicrobium australe</name>
    <dbReference type="NCBI Taxonomy" id="2664430"/>
    <lineage>
        <taxon>Bacteria</taxon>
        <taxon>Bacillati</taxon>
        <taxon>Actinomycetota</taxon>
        <taxon>Acidimicrobiia</taxon>
        <taxon>Acidimicrobiales</taxon>
        <taxon>Acidimicrobiaceae</taxon>
        <taxon>Acidiferrimicrobium</taxon>
    </lineage>
</organism>
<evidence type="ECO:0000256" key="4">
    <source>
        <dbReference type="ARBA" id="ARBA00022475"/>
    </source>
</evidence>
<evidence type="ECO:0000256" key="7">
    <source>
        <dbReference type="ARBA" id="ARBA00023136"/>
    </source>
</evidence>
<reference evidence="10 11" key="1">
    <citation type="submission" date="2019-11" db="EMBL/GenBank/DDBJ databases">
        <title>Acidiferrimicrobium australis gen. nov., sp. nov., an acidophilic and obligately heterotrophic, member of the Actinobacteria that catalyses dissimilatory oxido- reduction of iron isolated from metal-rich acidic water in Chile.</title>
        <authorList>
            <person name="Gonzalez D."/>
            <person name="Huber K."/>
            <person name="Hedrich S."/>
            <person name="Rojas-Villalobos C."/>
            <person name="Quatrini R."/>
            <person name="Dinamarca M.A."/>
            <person name="Schwarz A."/>
            <person name="Canales C."/>
            <person name="Nancucheo I."/>
        </authorList>
    </citation>
    <scope>NUCLEOTIDE SEQUENCE [LARGE SCALE GENOMIC DNA]</scope>
    <source>
        <strain evidence="10 11">USS-CCA1</strain>
    </source>
</reference>
<evidence type="ECO:0000256" key="2">
    <source>
        <dbReference type="ARBA" id="ARBA00007783"/>
    </source>
</evidence>
<dbReference type="PROSITE" id="PS51012">
    <property type="entry name" value="ABC_TM2"/>
    <property type="match status" value="1"/>
</dbReference>
<feature type="non-terminal residue" evidence="10">
    <location>
        <position position="1"/>
    </location>
</feature>
<gene>
    <name evidence="10" type="ORF">GHK86_00160</name>
</gene>
<accession>A0ABW9QNE2</accession>
<dbReference type="PANTHER" id="PTHR30294:SF29">
    <property type="entry name" value="MULTIDRUG ABC TRANSPORTER PERMEASE YBHS-RELATED"/>
    <property type="match status" value="1"/>
</dbReference>
<feature type="transmembrane region" description="Helical" evidence="8">
    <location>
        <begin position="211"/>
        <end position="230"/>
    </location>
</feature>
<keyword evidence="6 8" id="KW-1133">Transmembrane helix</keyword>
<dbReference type="EMBL" id="WJHE01000005">
    <property type="protein sequence ID" value="MST31143.1"/>
    <property type="molecule type" value="Genomic_DNA"/>
</dbReference>
<feature type="transmembrane region" description="Helical" evidence="8">
    <location>
        <begin position="179"/>
        <end position="199"/>
    </location>
</feature>
<keyword evidence="5 8" id="KW-0812">Transmembrane</keyword>
<feature type="transmembrane region" description="Helical" evidence="8">
    <location>
        <begin position="146"/>
        <end position="167"/>
    </location>
</feature>
<feature type="transmembrane region" description="Helical" evidence="8">
    <location>
        <begin position="267"/>
        <end position="285"/>
    </location>
</feature>
<keyword evidence="4" id="KW-1003">Cell membrane</keyword>
<keyword evidence="7 8" id="KW-0472">Membrane</keyword>
<keyword evidence="3" id="KW-0813">Transport</keyword>
<evidence type="ECO:0000256" key="1">
    <source>
        <dbReference type="ARBA" id="ARBA00004651"/>
    </source>
</evidence>
<comment type="caution">
    <text evidence="10">The sequence shown here is derived from an EMBL/GenBank/DDBJ whole genome shotgun (WGS) entry which is preliminary data.</text>
</comment>
<evidence type="ECO:0000259" key="9">
    <source>
        <dbReference type="PROSITE" id="PS51012"/>
    </source>
</evidence>
<dbReference type="InterPro" id="IPR047817">
    <property type="entry name" value="ABC2_TM_bact-type"/>
</dbReference>
<evidence type="ECO:0000256" key="3">
    <source>
        <dbReference type="ARBA" id="ARBA00022448"/>
    </source>
</evidence>
<dbReference type="InterPro" id="IPR051449">
    <property type="entry name" value="ABC-2_transporter_component"/>
</dbReference>
<evidence type="ECO:0000313" key="11">
    <source>
        <dbReference type="Proteomes" id="UP000437736"/>
    </source>
</evidence>
<protein>
    <submittedName>
        <fullName evidence="10">ABC transporter permease subunit</fullName>
    </submittedName>
</protein>
<dbReference type="Pfam" id="PF12698">
    <property type="entry name" value="ABC2_membrane_3"/>
    <property type="match status" value="1"/>
</dbReference>
<evidence type="ECO:0000256" key="5">
    <source>
        <dbReference type="ARBA" id="ARBA00022692"/>
    </source>
</evidence>
<name>A0ABW9QNE2_9ACTN</name>
<evidence type="ECO:0000256" key="8">
    <source>
        <dbReference type="SAM" id="Phobius"/>
    </source>
</evidence>
<dbReference type="InterPro" id="IPR013525">
    <property type="entry name" value="ABC2_TM"/>
</dbReference>
<comment type="similarity">
    <text evidence="2">Belongs to the ABC-2 integral membrane protein family.</text>
</comment>
<proteinExistence type="inferred from homology"/>
<sequence length="290" mass="30923">PRLRAELDARGDFAVHARVAPDQTSAEADIAHGRVVVVVVVGADGRPARVLIDGSNLLTATTAQRELTVLQKAAPTSGPPLGVRVLYNPSFNSTTFMIPGLIGIIMTQVGLVLTALGVVRERERGTIEQLMITPVRKLELIVGKTVPYLLIGLGDFLVVLLVAWALFGVPVRGSVPLLFGEALLFLVATLGMGLLISTVARTQLQAMQMSVFVQLPQMLLSGLIFPLAAMPWGVRWISYALPLTYFVSVSRGVLLKGVGPGELVPETVALSVLAVAYVGLAAVRFRKTLD</sequence>
<evidence type="ECO:0000256" key="6">
    <source>
        <dbReference type="ARBA" id="ARBA00022989"/>
    </source>
</evidence>
<dbReference type="PANTHER" id="PTHR30294">
    <property type="entry name" value="MEMBRANE COMPONENT OF ABC TRANSPORTER YHHJ-RELATED"/>
    <property type="match status" value="1"/>
</dbReference>
<feature type="domain" description="ABC transmembrane type-2" evidence="9">
    <location>
        <begin position="63"/>
        <end position="288"/>
    </location>
</feature>